<dbReference type="OMA" id="PDAISEW"/>
<dbReference type="STRING" id="8081.ENSPREP00000018215"/>
<dbReference type="Gene3D" id="1.20.930.10">
    <property type="entry name" value="Conserved domain common to transcription factors TFIIS, elongin A, CRSP70"/>
    <property type="match status" value="1"/>
</dbReference>
<evidence type="ECO:0000256" key="1">
    <source>
        <dbReference type="SAM" id="MobiDB-lite"/>
    </source>
</evidence>
<dbReference type="Bgee" id="ENSPREG00000012329">
    <property type="expression patterns" value="Expressed in caudal fin and 1 other cell type or tissue"/>
</dbReference>
<feature type="region of interest" description="Disordered" evidence="1">
    <location>
        <begin position="244"/>
        <end position="345"/>
    </location>
</feature>
<dbReference type="Proteomes" id="UP000242638">
    <property type="component" value="Unassembled WGS sequence"/>
</dbReference>
<evidence type="ECO:0000313" key="3">
    <source>
        <dbReference type="Ensembl" id="ENSPREP00000018215.1"/>
    </source>
</evidence>
<dbReference type="Ensembl" id="ENSPRET00000018413.1">
    <property type="protein sequence ID" value="ENSPREP00000018215.1"/>
    <property type="gene ID" value="ENSPREG00000012329.1"/>
</dbReference>
<dbReference type="AlphaFoldDB" id="A0A3P9P8U0"/>
<feature type="compositionally biased region" description="Polar residues" evidence="1">
    <location>
        <begin position="129"/>
        <end position="143"/>
    </location>
</feature>
<dbReference type="InterPro" id="IPR021567">
    <property type="entry name" value="LEDGF_IBD"/>
</dbReference>
<name>A0A3P9P8U0_POERE</name>
<dbReference type="InterPro" id="IPR035441">
    <property type="entry name" value="TFIIS/LEDGF_dom_sf"/>
</dbReference>
<dbReference type="GeneTree" id="ENSGT00940000153942"/>
<proteinExistence type="predicted"/>
<dbReference type="InterPro" id="IPR036218">
    <property type="entry name" value="HIVI-bd_sf"/>
</dbReference>
<feature type="compositionally biased region" description="Basic and acidic residues" evidence="1">
    <location>
        <begin position="282"/>
        <end position="303"/>
    </location>
</feature>
<feature type="region of interest" description="Disordered" evidence="1">
    <location>
        <begin position="1"/>
        <end position="172"/>
    </location>
</feature>
<reference evidence="3" key="3">
    <citation type="submission" date="2025-09" db="UniProtKB">
        <authorList>
            <consortium name="Ensembl"/>
        </authorList>
    </citation>
    <scope>IDENTIFICATION</scope>
    <source>
        <strain evidence="3">Guanapo</strain>
    </source>
</reference>
<feature type="compositionally biased region" description="Basic and acidic residues" evidence="1">
    <location>
        <begin position="152"/>
        <end position="172"/>
    </location>
</feature>
<reference evidence="4" key="1">
    <citation type="submission" date="2013-11" db="EMBL/GenBank/DDBJ databases">
        <title>The genomic landscape of the Guanapo guppy.</title>
        <authorList>
            <person name="Kuenstner A."/>
            <person name="Dreyer C."/>
        </authorList>
    </citation>
    <scope>NUCLEOTIDE SEQUENCE</scope>
    <source>
        <strain evidence="4">Guanapo</strain>
    </source>
</reference>
<sequence>MNVNLKQLNSFPPTAYSDSEPDRISEWKKRDEERRRELEERRKKEEAEELRRLREREKEEDEKKKKDKEKSKKETDSDSSSSSDEGVDDHPLKKSKKPPPPPIPAPSDSDSPSPAEVKESQTGGGEVQSEVSGQRGNRPQNANPEKPKRRPERPPEKKVEKKKEPSPEERLQKLHTDIKFALKVDNPDIERCLKALEELEAVPVTSQILHKNAEVIATLKKIRRYKASAAVMEKASDVYNKLKLRFVGKPELAAKPKIENKETENDEKQSQNTESKPVNGESEERKENAEEDEKPKSPLKEENNDGQGSSPNRPSSDSPAPQQTPTYEEADGTVSAEPEPAAVET</sequence>
<organism evidence="3 4">
    <name type="scientific">Poecilia reticulata</name>
    <name type="common">Guppy</name>
    <name type="synonym">Acanthophacelus reticulatus</name>
    <dbReference type="NCBI Taxonomy" id="8081"/>
    <lineage>
        <taxon>Eukaryota</taxon>
        <taxon>Metazoa</taxon>
        <taxon>Chordata</taxon>
        <taxon>Craniata</taxon>
        <taxon>Vertebrata</taxon>
        <taxon>Euteleostomi</taxon>
        <taxon>Actinopterygii</taxon>
        <taxon>Neopterygii</taxon>
        <taxon>Teleostei</taxon>
        <taxon>Neoteleostei</taxon>
        <taxon>Acanthomorphata</taxon>
        <taxon>Ovalentaria</taxon>
        <taxon>Atherinomorphae</taxon>
        <taxon>Cyprinodontiformes</taxon>
        <taxon>Poeciliidae</taxon>
        <taxon>Poeciliinae</taxon>
        <taxon>Poecilia</taxon>
    </lineage>
</organism>
<reference evidence="3" key="2">
    <citation type="submission" date="2025-08" db="UniProtKB">
        <authorList>
            <consortium name="Ensembl"/>
        </authorList>
    </citation>
    <scope>IDENTIFICATION</scope>
    <source>
        <strain evidence="3">Guanapo</strain>
    </source>
</reference>
<dbReference type="SUPFAM" id="SSF140576">
    <property type="entry name" value="HIV integrase-binding domain"/>
    <property type="match status" value="1"/>
</dbReference>
<evidence type="ECO:0000313" key="4">
    <source>
        <dbReference type="Proteomes" id="UP000242638"/>
    </source>
</evidence>
<dbReference type="Pfam" id="PF11467">
    <property type="entry name" value="LEDGF"/>
    <property type="match status" value="1"/>
</dbReference>
<feature type="compositionally biased region" description="Polar residues" evidence="1">
    <location>
        <begin position="305"/>
        <end position="326"/>
    </location>
</feature>
<feature type="compositionally biased region" description="Polar residues" evidence="1">
    <location>
        <begin position="1"/>
        <end position="12"/>
    </location>
</feature>
<accession>A0A3P9P8U0</accession>
<feature type="compositionally biased region" description="Basic and acidic residues" evidence="1">
    <location>
        <begin position="252"/>
        <end position="269"/>
    </location>
</feature>
<protein>
    <submittedName>
        <fullName evidence="3">HDGF like 2</fullName>
    </submittedName>
</protein>
<keyword evidence="4" id="KW-1185">Reference proteome</keyword>
<evidence type="ECO:0000259" key="2">
    <source>
        <dbReference type="Pfam" id="PF11467"/>
    </source>
</evidence>
<feature type="domain" description="Lens epithelium-derived growth factor integrase-binding" evidence="2">
    <location>
        <begin position="168"/>
        <end position="267"/>
    </location>
</feature>
<feature type="compositionally biased region" description="Basic and acidic residues" evidence="1">
    <location>
        <begin position="20"/>
        <end position="76"/>
    </location>
</feature>